<accession>A0ABS7BZ70</accession>
<organism evidence="1 2">
    <name type="scientific">Paenibacillus sepulcri</name>
    <dbReference type="NCBI Taxonomy" id="359917"/>
    <lineage>
        <taxon>Bacteria</taxon>
        <taxon>Bacillati</taxon>
        <taxon>Bacillota</taxon>
        <taxon>Bacilli</taxon>
        <taxon>Bacillales</taxon>
        <taxon>Paenibacillaceae</taxon>
        <taxon>Paenibacillus</taxon>
    </lineage>
</organism>
<comment type="caution">
    <text evidence="1">The sequence shown here is derived from an EMBL/GenBank/DDBJ whole genome shotgun (WGS) entry which is preliminary data.</text>
</comment>
<protein>
    <submittedName>
        <fullName evidence="1">Uncharacterized protein</fullName>
    </submittedName>
</protein>
<dbReference type="Gene3D" id="3.40.50.1820">
    <property type="entry name" value="alpha/beta hydrolase"/>
    <property type="match status" value="1"/>
</dbReference>
<dbReference type="InterPro" id="IPR029058">
    <property type="entry name" value="AB_hydrolase_fold"/>
</dbReference>
<name>A0ABS7BZ70_9BACL</name>
<evidence type="ECO:0000313" key="2">
    <source>
        <dbReference type="Proteomes" id="UP001519887"/>
    </source>
</evidence>
<reference evidence="1 2" key="1">
    <citation type="submission" date="2021-07" db="EMBL/GenBank/DDBJ databases">
        <title>Paenibacillus radiodurans sp. nov., isolated from the southeastern edge of Tengger Desert.</title>
        <authorList>
            <person name="Zhang G."/>
        </authorList>
    </citation>
    <scope>NUCLEOTIDE SEQUENCE [LARGE SCALE GENOMIC DNA]</scope>
    <source>
        <strain evidence="1 2">CCM 7311</strain>
    </source>
</reference>
<feature type="non-terminal residue" evidence="1">
    <location>
        <position position="1"/>
    </location>
</feature>
<dbReference type="Proteomes" id="UP001519887">
    <property type="component" value="Unassembled WGS sequence"/>
</dbReference>
<gene>
    <name evidence="1" type="ORF">K0U00_07770</name>
</gene>
<keyword evidence="2" id="KW-1185">Reference proteome</keyword>
<sequence length="184" mass="20677">VMPVVSLPIKVSGRNLLWRRIVTDAIRSDPEWMCGNYKRQPRGWLQSYAVLRMMIDSVVHLQETVPDGAAADEFIEETHNQAAQIDANDMLYSLKSSADYDPEPGLSSIKTKLFALNFSDDEFNPEELHVLERLVPKVKNGRYAVQPGTSISRGHLTMAQPELWSQHVAAFMRWLGDAPPSAAD</sequence>
<proteinExistence type="predicted"/>
<evidence type="ECO:0000313" key="1">
    <source>
        <dbReference type="EMBL" id="MBW7453933.1"/>
    </source>
</evidence>
<dbReference type="SUPFAM" id="SSF53474">
    <property type="entry name" value="alpha/beta-Hydrolases"/>
    <property type="match status" value="1"/>
</dbReference>
<dbReference type="EMBL" id="JAHZIK010000133">
    <property type="protein sequence ID" value="MBW7453933.1"/>
    <property type="molecule type" value="Genomic_DNA"/>
</dbReference>